<dbReference type="Proteomes" id="UP000199533">
    <property type="component" value="Unassembled WGS sequence"/>
</dbReference>
<keyword evidence="1" id="KW-0812">Transmembrane</keyword>
<proteinExistence type="predicted"/>
<keyword evidence="1" id="KW-0472">Membrane</keyword>
<sequence length="105" mass="12103">MNKDKQLEQLMNMYNVPPVSASLADRIILAATHVRQRQNIWDWIGRVFEEFKLPLPCYSLTSILAIGFLIGFLTYDYVDITIIGDAYVASDESIYQFMGEDETFL</sequence>
<reference evidence="3" key="1">
    <citation type="submission" date="2016-10" db="EMBL/GenBank/DDBJ databases">
        <authorList>
            <person name="Varghese N."/>
            <person name="Submissions S."/>
        </authorList>
    </citation>
    <scope>NUCLEOTIDE SEQUENCE [LARGE SCALE GENOMIC DNA]</scope>
    <source>
        <strain evidence="3">Nm69</strain>
    </source>
</reference>
<accession>A0A1I4HD86</accession>
<organism evidence="2 3">
    <name type="scientific">Nitrosomonas aestuarii</name>
    <dbReference type="NCBI Taxonomy" id="52441"/>
    <lineage>
        <taxon>Bacteria</taxon>
        <taxon>Pseudomonadati</taxon>
        <taxon>Pseudomonadota</taxon>
        <taxon>Betaproteobacteria</taxon>
        <taxon>Nitrosomonadales</taxon>
        <taxon>Nitrosomonadaceae</taxon>
        <taxon>Nitrosomonas</taxon>
    </lineage>
</organism>
<gene>
    <name evidence="2" type="ORF">SAMN05216302_10797</name>
</gene>
<keyword evidence="3" id="KW-1185">Reference proteome</keyword>
<dbReference type="AlphaFoldDB" id="A0A1I4HD86"/>
<dbReference type="RefSeq" id="WP_090703773.1">
    <property type="nucleotide sequence ID" value="NZ_FOSP01000079.1"/>
</dbReference>
<dbReference type="EMBL" id="FOSP01000079">
    <property type="protein sequence ID" value="SFL40155.1"/>
    <property type="molecule type" value="Genomic_DNA"/>
</dbReference>
<evidence type="ECO:0000313" key="3">
    <source>
        <dbReference type="Proteomes" id="UP000199533"/>
    </source>
</evidence>
<dbReference type="STRING" id="52441.SAMN05216302_10797"/>
<feature type="transmembrane region" description="Helical" evidence="1">
    <location>
        <begin position="55"/>
        <end position="75"/>
    </location>
</feature>
<evidence type="ECO:0000313" key="2">
    <source>
        <dbReference type="EMBL" id="SFL40155.1"/>
    </source>
</evidence>
<keyword evidence="1" id="KW-1133">Transmembrane helix</keyword>
<protein>
    <submittedName>
        <fullName evidence="2">Uncharacterized protein</fullName>
    </submittedName>
</protein>
<name>A0A1I4HD86_9PROT</name>
<evidence type="ECO:0000256" key="1">
    <source>
        <dbReference type="SAM" id="Phobius"/>
    </source>
</evidence>